<dbReference type="SUPFAM" id="SSF55874">
    <property type="entry name" value="ATPase domain of HSP90 chaperone/DNA topoisomerase II/histidine kinase"/>
    <property type="match status" value="2"/>
</dbReference>
<keyword evidence="12 21" id="KW-0418">Kinase</keyword>
<keyword evidence="13" id="KW-0067">ATP-binding</keyword>
<feature type="coiled-coil region" evidence="19">
    <location>
        <begin position="421"/>
        <end position="448"/>
    </location>
</feature>
<dbReference type="SMART" id="SM00388">
    <property type="entry name" value="HisKA"/>
    <property type="match status" value="1"/>
</dbReference>
<evidence type="ECO:0000256" key="15">
    <source>
        <dbReference type="ARBA" id="ARBA00023012"/>
    </source>
</evidence>
<evidence type="ECO:0000256" key="18">
    <source>
        <dbReference type="ARBA" id="ARBA00030800"/>
    </source>
</evidence>
<dbReference type="PROSITE" id="PS50109">
    <property type="entry name" value="HIS_KIN"/>
    <property type="match status" value="2"/>
</dbReference>
<name>A0A143PVI9_LUTPR</name>
<evidence type="ECO:0000256" key="7">
    <source>
        <dbReference type="ARBA" id="ARBA00022490"/>
    </source>
</evidence>
<dbReference type="InterPro" id="IPR035965">
    <property type="entry name" value="PAS-like_dom_sf"/>
</dbReference>
<dbReference type="EMBL" id="CP015136">
    <property type="protein sequence ID" value="AMY11809.1"/>
    <property type="molecule type" value="Genomic_DNA"/>
</dbReference>
<dbReference type="Proteomes" id="UP000076079">
    <property type="component" value="Chromosome"/>
</dbReference>
<dbReference type="STRING" id="1855912.LuPra_05074"/>
<evidence type="ECO:0000256" key="17">
    <source>
        <dbReference type="ARBA" id="ARBA00024827"/>
    </source>
</evidence>
<dbReference type="PRINTS" id="PR00344">
    <property type="entry name" value="BCTRLSENSOR"/>
</dbReference>
<evidence type="ECO:0000256" key="1">
    <source>
        <dbReference type="ARBA" id="ARBA00000085"/>
    </source>
</evidence>
<dbReference type="InterPro" id="IPR005467">
    <property type="entry name" value="His_kinase_dom"/>
</dbReference>
<protein>
    <recommendedName>
        <fullName evidence="5">Oxygen sensor histidine kinase NreB</fullName>
        <ecNumber evidence="4">2.7.13.3</ecNumber>
    </recommendedName>
    <alternativeName>
        <fullName evidence="18">Nitrogen regulation protein B</fullName>
    </alternativeName>
</protein>
<accession>A0A143PVI9</accession>
<keyword evidence="22" id="KW-1185">Reference proteome</keyword>
<dbReference type="Gene3D" id="1.10.287.130">
    <property type="match status" value="1"/>
</dbReference>
<evidence type="ECO:0000256" key="19">
    <source>
        <dbReference type="SAM" id="Coils"/>
    </source>
</evidence>
<dbReference type="InterPro" id="IPR036890">
    <property type="entry name" value="HATPase_C_sf"/>
</dbReference>
<evidence type="ECO:0000256" key="2">
    <source>
        <dbReference type="ARBA" id="ARBA00001966"/>
    </source>
</evidence>
<dbReference type="EC" id="2.7.13.3" evidence="4"/>
<dbReference type="PANTHER" id="PTHR24421">
    <property type="entry name" value="NITRATE/NITRITE SENSOR PROTEIN NARX-RELATED"/>
    <property type="match status" value="1"/>
</dbReference>
<evidence type="ECO:0000313" key="22">
    <source>
        <dbReference type="Proteomes" id="UP000076079"/>
    </source>
</evidence>
<dbReference type="Gene3D" id="1.20.5.1930">
    <property type="match status" value="1"/>
</dbReference>
<sequence length="618" mass="67896">MAAAFTTNADGRIDSWSHEAAALFDESVEDAIGRHLSTLFALDTSSKNCSSDTGSGGAPLRWFARRNGTRFEGRYRTLELRDTTSVVGHVHLVDARPHADTRDSVADSDQLKYSEEARLGLLRRLVIAQEAERRRIARDLHDHLGQQLTSLRLQIEALRHATTALPTAQAMLTQADALLSHLDRDIDFLSWELRPAALDDLGLKAVLENYVSEWARHADVPARFHAEGVAEDRIAPEIEATLYRIAQEALNNVAKHAHARSVGVVLEQRGSTMSLLVEDDGIGCEASAASSTMIGLLSMRERATVVGGTLDIEPTAGGGTTILARVPLRLTDSDPFDITSTPLPSCGDSTEFEHGGLRGSLLAPRSVDRLQELQRAVAARDEFIATVAHELRNPIAPLMFQVRLSIDRAEQMDRAGESVSADWARQQLRRIEQRLHRLLETLDRLLDVSRLSSGRIDLEPDNVDLVECVRDVLASFEAECAVARCEIRAIMPATVTGWWDRLRLDQICRNLVSNAIRFGAGRAIHVTVDADEDTAILTVRDHGIGIPQDKQDVIFERFERGPDARRSGGFGIGLWVVRNVCAAMGGSITVDSMVGGGAAFAVTLPRRPQRDQRHEVTA</sequence>
<keyword evidence="16" id="KW-0411">Iron-sulfur</keyword>
<reference evidence="22" key="2">
    <citation type="submission" date="2016-04" db="EMBL/GenBank/DDBJ databases">
        <title>First Complete Genome Sequence of a Subdivision 6 Acidobacterium.</title>
        <authorList>
            <person name="Huang S."/>
            <person name="Vieira S."/>
            <person name="Bunk B."/>
            <person name="Riedel T."/>
            <person name="Sproeer C."/>
            <person name="Overmann J."/>
        </authorList>
    </citation>
    <scope>NUCLEOTIDE SEQUENCE [LARGE SCALE GENOMIC DNA]</scope>
    <source>
        <strain evidence="22">DSM 100886 HEG_-6_39</strain>
    </source>
</reference>
<evidence type="ECO:0000256" key="12">
    <source>
        <dbReference type="ARBA" id="ARBA00022777"/>
    </source>
</evidence>
<dbReference type="InterPro" id="IPR004358">
    <property type="entry name" value="Sig_transdc_His_kin-like_C"/>
</dbReference>
<dbReference type="CDD" id="cd00082">
    <property type="entry name" value="HisKA"/>
    <property type="match status" value="1"/>
</dbReference>
<dbReference type="Pfam" id="PF07730">
    <property type="entry name" value="HisKA_3"/>
    <property type="match status" value="1"/>
</dbReference>
<feature type="domain" description="Histidine kinase" evidence="20">
    <location>
        <begin position="139"/>
        <end position="330"/>
    </location>
</feature>
<dbReference type="GO" id="GO:0016020">
    <property type="term" value="C:membrane"/>
    <property type="evidence" value="ECO:0007669"/>
    <property type="project" value="InterPro"/>
</dbReference>
<evidence type="ECO:0000256" key="13">
    <source>
        <dbReference type="ARBA" id="ARBA00022840"/>
    </source>
</evidence>
<keyword evidence="8" id="KW-0597">Phosphoprotein</keyword>
<evidence type="ECO:0000256" key="11">
    <source>
        <dbReference type="ARBA" id="ARBA00022741"/>
    </source>
</evidence>
<keyword evidence="11" id="KW-0547">Nucleotide-binding</keyword>
<dbReference type="InterPro" id="IPR011712">
    <property type="entry name" value="Sig_transdc_His_kin_sub3_dim/P"/>
</dbReference>
<keyword evidence="10" id="KW-0479">Metal-binding</keyword>
<dbReference type="PANTHER" id="PTHR24421:SF10">
    <property type="entry name" value="NITRATE_NITRITE SENSOR PROTEIN NARQ"/>
    <property type="match status" value="1"/>
</dbReference>
<comment type="subcellular location">
    <subcellularLocation>
        <location evidence="3">Cytoplasm</location>
    </subcellularLocation>
</comment>
<evidence type="ECO:0000256" key="14">
    <source>
        <dbReference type="ARBA" id="ARBA00023004"/>
    </source>
</evidence>
<organism evidence="21 22">
    <name type="scientific">Luteitalea pratensis</name>
    <dbReference type="NCBI Taxonomy" id="1855912"/>
    <lineage>
        <taxon>Bacteria</taxon>
        <taxon>Pseudomonadati</taxon>
        <taxon>Acidobacteriota</taxon>
        <taxon>Vicinamibacteria</taxon>
        <taxon>Vicinamibacterales</taxon>
        <taxon>Vicinamibacteraceae</taxon>
        <taxon>Luteitalea</taxon>
    </lineage>
</organism>
<evidence type="ECO:0000259" key="20">
    <source>
        <dbReference type="PROSITE" id="PS50109"/>
    </source>
</evidence>
<dbReference type="InterPro" id="IPR003661">
    <property type="entry name" value="HisK_dim/P_dom"/>
</dbReference>
<keyword evidence="6" id="KW-0004">4Fe-4S</keyword>
<evidence type="ECO:0000256" key="10">
    <source>
        <dbReference type="ARBA" id="ARBA00022723"/>
    </source>
</evidence>
<gene>
    <name evidence="21" type="primary">nreB_1</name>
    <name evidence="21" type="ORF">LuPra_05074</name>
</gene>
<keyword evidence="7" id="KW-0963">Cytoplasm</keyword>
<dbReference type="Pfam" id="PF02518">
    <property type="entry name" value="HATPase_c"/>
    <property type="match status" value="2"/>
</dbReference>
<keyword evidence="15" id="KW-0902">Two-component regulatory system</keyword>
<dbReference type="GO" id="GO:0005737">
    <property type="term" value="C:cytoplasm"/>
    <property type="evidence" value="ECO:0007669"/>
    <property type="project" value="UniProtKB-SubCell"/>
</dbReference>
<dbReference type="GO" id="GO:0046983">
    <property type="term" value="F:protein dimerization activity"/>
    <property type="evidence" value="ECO:0007669"/>
    <property type="project" value="InterPro"/>
</dbReference>
<dbReference type="GO" id="GO:0000155">
    <property type="term" value="F:phosphorelay sensor kinase activity"/>
    <property type="evidence" value="ECO:0007669"/>
    <property type="project" value="InterPro"/>
</dbReference>
<evidence type="ECO:0000256" key="3">
    <source>
        <dbReference type="ARBA" id="ARBA00004496"/>
    </source>
</evidence>
<evidence type="ECO:0000256" key="8">
    <source>
        <dbReference type="ARBA" id="ARBA00022553"/>
    </source>
</evidence>
<keyword evidence="19" id="KW-0175">Coiled coil</keyword>
<evidence type="ECO:0000313" key="21">
    <source>
        <dbReference type="EMBL" id="AMY11809.1"/>
    </source>
</evidence>
<keyword evidence="14" id="KW-0408">Iron</keyword>
<comment type="cofactor">
    <cofactor evidence="2">
        <name>[4Fe-4S] cluster</name>
        <dbReference type="ChEBI" id="CHEBI:49883"/>
    </cofactor>
</comment>
<dbReference type="SUPFAM" id="SSF47384">
    <property type="entry name" value="Homodimeric domain of signal transducing histidine kinase"/>
    <property type="match status" value="1"/>
</dbReference>
<dbReference type="SMART" id="SM00387">
    <property type="entry name" value="HATPase_c"/>
    <property type="match status" value="2"/>
</dbReference>
<dbReference type="GO" id="GO:0046872">
    <property type="term" value="F:metal ion binding"/>
    <property type="evidence" value="ECO:0007669"/>
    <property type="project" value="UniProtKB-KW"/>
</dbReference>
<dbReference type="CDD" id="cd16917">
    <property type="entry name" value="HATPase_UhpB-NarQ-NarX-like"/>
    <property type="match status" value="1"/>
</dbReference>
<dbReference type="CDD" id="cd00075">
    <property type="entry name" value="HATPase"/>
    <property type="match status" value="1"/>
</dbReference>
<evidence type="ECO:0000256" key="16">
    <source>
        <dbReference type="ARBA" id="ARBA00023014"/>
    </source>
</evidence>
<dbReference type="GO" id="GO:0051539">
    <property type="term" value="F:4 iron, 4 sulfur cluster binding"/>
    <property type="evidence" value="ECO:0007669"/>
    <property type="project" value="UniProtKB-KW"/>
</dbReference>
<dbReference type="Pfam" id="PF00512">
    <property type="entry name" value="HisKA"/>
    <property type="match status" value="1"/>
</dbReference>
<dbReference type="KEGG" id="abac:LuPra_05074"/>
<reference evidence="21 22" key="1">
    <citation type="journal article" date="2016" name="Genome Announc.">
        <title>First Complete Genome Sequence of a Subdivision 6 Acidobacterium Strain.</title>
        <authorList>
            <person name="Huang S."/>
            <person name="Vieira S."/>
            <person name="Bunk B."/>
            <person name="Riedel T."/>
            <person name="Sproer C."/>
            <person name="Overmann J."/>
        </authorList>
    </citation>
    <scope>NUCLEOTIDE SEQUENCE [LARGE SCALE GENOMIC DNA]</scope>
    <source>
        <strain evidence="22">DSM 100886 HEG_-6_39</strain>
    </source>
</reference>
<evidence type="ECO:0000256" key="5">
    <source>
        <dbReference type="ARBA" id="ARBA00017322"/>
    </source>
</evidence>
<feature type="domain" description="Histidine kinase" evidence="20">
    <location>
        <begin position="386"/>
        <end position="608"/>
    </location>
</feature>
<dbReference type="InterPro" id="IPR003594">
    <property type="entry name" value="HATPase_dom"/>
</dbReference>
<evidence type="ECO:0000256" key="6">
    <source>
        <dbReference type="ARBA" id="ARBA00022485"/>
    </source>
</evidence>
<comment type="catalytic activity">
    <reaction evidence="1">
        <text>ATP + protein L-histidine = ADP + protein N-phospho-L-histidine.</text>
        <dbReference type="EC" id="2.7.13.3"/>
    </reaction>
</comment>
<evidence type="ECO:0000256" key="4">
    <source>
        <dbReference type="ARBA" id="ARBA00012438"/>
    </source>
</evidence>
<dbReference type="Gene3D" id="3.30.565.10">
    <property type="entry name" value="Histidine kinase-like ATPase, C-terminal domain"/>
    <property type="match status" value="2"/>
</dbReference>
<evidence type="ECO:0000256" key="9">
    <source>
        <dbReference type="ARBA" id="ARBA00022679"/>
    </source>
</evidence>
<dbReference type="InterPro" id="IPR036097">
    <property type="entry name" value="HisK_dim/P_sf"/>
</dbReference>
<comment type="function">
    <text evidence="17">Member of the two-component regulatory system NreB/NreC involved in the control of dissimilatory nitrate/nitrite reduction in response to oxygen. NreB functions as a direct oxygen sensor histidine kinase which is autophosphorylated, in the absence of oxygen, probably at the conserved histidine residue, and transfers its phosphate group probably to a conserved aspartate residue of NreC. NreB/NreC activates the expression of the nitrate (narGHJI) and nitrite (nir) reductase operons, as well as the putative nitrate transporter gene narT.</text>
</comment>
<dbReference type="InterPro" id="IPR050482">
    <property type="entry name" value="Sensor_HK_TwoCompSys"/>
</dbReference>
<proteinExistence type="predicted"/>
<dbReference type="SUPFAM" id="SSF55785">
    <property type="entry name" value="PYP-like sensor domain (PAS domain)"/>
    <property type="match status" value="1"/>
</dbReference>
<keyword evidence="9 21" id="KW-0808">Transferase</keyword>
<dbReference type="AlphaFoldDB" id="A0A143PVI9"/>